<dbReference type="RefSeq" id="WP_340269567.1">
    <property type="nucleotide sequence ID" value="NZ_JBBEOG010000004.1"/>
</dbReference>
<proteinExistence type="predicted"/>
<reference evidence="3" key="1">
    <citation type="journal article" date="2019" name="Int. J. Syst. Evol. Microbiol.">
        <title>The Global Catalogue of Microorganisms (GCM) 10K type strain sequencing project: providing services to taxonomists for standard genome sequencing and annotation.</title>
        <authorList>
            <consortium name="The Broad Institute Genomics Platform"/>
            <consortium name="The Broad Institute Genome Sequencing Center for Infectious Disease"/>
            <person name="Wu L."/>
            <person name="Ma J."/>
        </authorList>
    </citation>
    <scope>NUCLEOTIDE SEQUENCE [LARGE SCALE GENOMIC DNA]</scope>
    <source>
        <strain evidence="3">CCUG 43114</strain>
    </source>
</reference>
<dbReference type="InterPro" id="IPR037523">
    <property type="entry name" value="VOC_core"/>
</dbReference>
<comment type="caution">
    <text evidence="2">The sequence shown here is derived from an EMBL/GenBank/DDBJ whole genome shotgun (WGS) entry which is preliminary data.</text>
</comment>
<sequence>MTARLFAYLSYPDAPRALDWLAAVGFEVVARQDGPDGAVLHAEVRLGDVVCMVASDDAAYAVPPLVGRSTGAGLYLGTASVDEVDDFHAAAVAAGGRSVIDPEDTEWGTRRCRVLDPGGREWSAGTYLPGSSWG</sequence>
<dbReference type="PROSITE" id="PS51819">
    <property type="entry name" value="VOC"/>
    <property type="match status" value="1"/>
</dbReference>
<feature type="domain" description="VOC" evidence="1">
    <location>
        <begin position="3"/>
        <end position="127"/>
    </location>
</feature>
<dbReference type="EMBL" id="JBHSLD010000009">
    <property type="protein sequence ID" value="MFC5381627.1"/>
    <property type="molecule type" value="Genomic_DNA"/>
</dbReference>
<evidence type="ECO:0000259" key="1">
    <source>
        <dbReference type="PROSITE" id="PS51819"/>
    </source>
</evidence>
<dbReference type="Gene3D" id="3.30.720.110">
    <property type="match status" value="1"/>
</dbReference>
<name>A0ABW0GNQ8_9MICO</name>
<dbReference type="SUPFAM" id="SSF54593">
    <property type="entry name" value="Glyoxalase/Bleomycin resistance protein/Dihydroxybiphenyl dioxygenase"/>
    <property type="match status" value="1"/>
</dbReference>
<keyword evidence="3" id="KW-1185">Reference proteome</keyword>
<dbReference type="PANTHER" id="PTHR34109">
    <property type="entry name" value="BNAUNNG04460D PROTEIN-RELATED"/>
    <property type="match status" value="1"/>
</dbReference>
<accession>A0ABW0GNQ8</accession>
<protein>
    <submittedName>
        <fullName evidence="2">VOC family protein</fullName>
    </submittedName>
</protein>
<evidence type="ECO:0000313" key="2">
    <source>
        <dbReference type="EMBL" id="MFC5381627.1"/>
    </source>
</evidence>
<dbReference type="Pfam" id="PF00903">
    <property type="entry name" value="Glyoxalase"/>
    <property type="match status" value="1"/>
</dbReference>
<organism evidence="2 3">
    <name type="scientific">Aquipuribacter nitratireducens</name>
    <dbReference type="NCBI Taxonomy" id="650104"/>
    <lineage>
        <taxon>Bacteria</taxon>
        <taxon>Bacillati</taxon>
        <taxon>Actinomycetota</taxon>
        <taxon>Actinomycetes</taxon>
        <taxon>Micrococcales</taxon>
        <taxon>Intrasporangiaceae</taxon>
        <taxon>Aquipuribacter</taxon>
    </lineage>
</organism>
<gene>
    <name evidence="2" type="ORF">ACFPJ6_12585</name>
</gene>
<dbReference type="Proteomes" id="UP001596122">
    <property type="component" value="Unassembled WGS sequence"/>
</dbReference>
<dbReference type="InterPro" id="IPR004360">
    <property type="entry name" value="Glyas_Fos-R_dOase_dom"/>
</dbReference>
<dbReference type="InterPro" id="IPR029068">
    <property type="entry name" value="Glyas_Bleomycin-R_OHBP_Dase"/>
</dbReference>
<evidence type="ECO:0000313" key="3">
    <source>
        <dbReference type="Proteomes" id="UP001596122"/>
    </source>
</evidence>
<dbReference type="Gene3D" id="3.30.720.120">
    <property type="match status" value="1"/>
</dbReference>